<protein>
    <submittedName>
        <fullName evidence="8">Tyrosine recombinase XerD</fullName>
    </submittedName>
</protein>
<dbReference type="PROSITE" id="PS51900">
    <property type="entry name" value="CB"/>
    <property type="match status" value="1"/>
</dbReference>
<evidence type="ECO:0000256" key="3">
    <source>
        <dbReference type="ARBA" id="ARBA00023125"/>
    </source>
</evidence>
<gene>
    <name evidence="8" type="primary">xerD</name>
    <name evidence="8" type="ORF">HT99x_01644</name>
</gene>
<organism evidence="8">
    <name type="scientific">Candidatus Berkiella aquae</name>
    <dbReference type="NCBI Taxonomy" id="295108"/>
    <lineage>
        <taxon>Bacteria</taxon>
        <taxon>Pseudomonadati</taxon>
        <taxon>Pseudomonadota</taxon>
        <taxon>Gammaproteobacteria</taxon>
        <taxon>Candidatus Berkiellales</taxon>
        <taxon>Candidatus Berkiellaceae</taxon>
        <taxon>Candidatus Berkiella</taxon>
    </lineage>
</organism>
<name>A0A0Q9YKF5_9GAMM</name>
<accession>A0A0Q9YKF5</accession>
<dbReference type="InterPro" id="IPR050090">
    <property type="entry name" value="Tyrosine_recombinase_XerCD"/>
</dbReference>
<dbReference type="AlphaFoldDB" id="A0A0Q9YKF5"/>
<dbReference type="InterPro" id="IPR044068">
    <property type="entry name" value="CB"/>
</dbReference>
<dbReference type="InterPro" id="IPR010998">
    <property type="entry name" value="Integrase_recombinase_N"/>
</dbReference>
<comment type="similarity">
    <text evidence="1">Belongs to the 'phage' integrase family.</text>
</comment>
<dbReference type="EMBL" id="LKAJ01000006">
    <property type="protein sequence ID" value="KRG21088.1"/>
    <property type="molecule type" value="Genomic_DNA"/>
</dbReference>
<dbReference type="InterPro" id="IPR011010">
    <property type="entry name" value="DNA_brk_join_enz"/>
</dbReference>
<keyword evidence="4" id="KW-0233">DNA recombination</keyword>
<keyword evidence="2" id="KW-0229">DNA integration</keyword>
<dbReference type="InterPro" id="IPR002104">
    <property type="entry name" value="Integrase_catalytic"/>
</dbReference>
<evidence type="ECO:0000256" key="1">
    <source>
        <dbReference type="ARBA" id="ARBA00008857"/>
    </source>
</evidence>
<dbReference type="Gene3D" id="1.10.150.130">
    <property type="match status" value="1"/>
</dbReference>
<comment type="caution">
    <text evidence="8">The sequence shown here is derived from an EMBL/GenBank/DDBJ whole genome shotgun (WGS) entry which is preliminary data.</text>
</comment>
<dbReference type="PROSITE" id="PS51898">
    <property type="entry name" value="TYR_RECOMBINASE"/>
    <property type="match status" value="1"/>
</dbReference>
<dbReference type="GO" id="GO:0003677">
    <property type="term" value="F:DNA binding"/>
    <property type="evidence" value="ECO:0007669"/>
    <property type="project" value="UniProtKB-UniRule"/>
</dbReference>
<dbReference type="PANTHER" id="PTHR30349">
    <property type="entry name" value="PHAGE INTEGRASE-RELATED"/>
    <property type="match status" value="1"/>
</dbReference>
<evidence type="ECO:0000259" key="6">
    <source>
        <dbReference type="PROSITE" id="PS51898"/>
    </source>
</evidence>
<evidence type="ECO:0000256" key="4">
    <source>
        <dbReference type="ARBA" id="ARBA00023172"/>
    </source>
</evidence>
<dbReference type="InterPro" id="IPR013762">
    <property type="entry name" value="Integrase-like_cat_sf"/>
</dbReference>
<feature type="domain" description="Core-binding (CB)" evidence="7">
    <location>
        <begin position="47"/>
        <end position="154"/>
    </location>
</feature>
<dbReference type="Pfam" id="PF00589">
    <property type="entry name" value="Phage_integrase"/>
    <property type="match status" value="1"/>
</dbReference>
<keyword evidence="3 5" id="KW-0238">DNA-binding</keyword>
<reference evidence="8" key="1">
    <citation type="submission" date="2015-09" db="EMBL/GenBank/DDBJ databases">
        <title>Draft Genome Sequences of Two Novel Amoeba-resistant Intranuclear Bacteria, Candidatus Berkiella cookevillensis and Candidatus Berkiella aquae.</title>
        <authorList>
            <person name="Mehari Y.T."/>
            <person name="Arivett B.A."/>
            <person name="Farone A.L."/>
            <person name="Gunderson J.H."/>
            <person name="Farone M.B."/>
        </authorList>
    </citation>
    <scope>NUCLEOTIDE SEQUENCE [LARGE SCALE GENOMIC DNA]</scope>
    <source>
        <strain evidence="8">HT99</strain>
    </source>
</reference>
<proteinExistence type="inferred from homology"/>
<dbReference type="GO" id="GO:0015074">
    <property type="term" value="P:DNA integration"/>
    <property type="evidence" value="ECO:0007669"/>
    <property type="project" value="UniProtKB-KW"/>
</dbReference>
<feature type="domain" description="Tyr recombinase" evidence="6">
    <location>
        <begin position="178"/>
        <end position="393"/>
    </location>
</feature>
<evidence type="ECO:0000256" key="5">
    <source>
        <dbReference type="PROSITE-ProRule" id="PRU01248"/>
    </source>
</evidence>
<dbReference type="SUPFAM" id="SSF56349">
    <property type="entry name" value="DNA breaking-rejoining enzymes"/>
    <property type="match status" value="1"/>
</dbReference>
<dbReference type="STRING" id="295108.HT99x_01644"/>
<dbReference type="GO" id="GO:0006310">
    <property type="term" value="P:DNA recombination"/>
    <property type="evidence" value="ECO:0007669"/>
    <property type="project" value="UniProtKB-KW"/>
</dbReference>
<evidence type="ECO:0000259" key="7">
    <source>
        <dbReference type="PROSITE" id="PS51900"/>
    </source>
</evidence>
<evidence type="ECO:0000256" key="2">
    <source>
        <dbReference type="ARBA" id="ARBA00022908"/>
    </source>
</evidence>
<sequence length="401" mass="46110">MMQGFIRPIFESNDSFDFANLIQTLSDTPGYNHNKGPNMLKASSDAEALRSFLMGYQNTSLTYQTYLKELERLVLWCAHVQKISISDITSDDITAYQQFLMLPEPKALWCGNKRSKRLKSGEVNPDWRPFASELSPTSIKKTMSILDSFFNYLVQTQYLKGNPLSVNKRRKKRTQPQTIERWLEKTEINTVLEALSEMTEPQADAFSIIRAKYIIHTLFYTGLRLSELTNHRMGDFTLIEGAWYLKVIGKGEKPRNIVVVDEYLDALTEFRKAIDCPGLPAFNEKMPLIPMQDKLNPIKQRRIDQILKWTFEAGARRYETLANQEIEEGPKHLRRASKLRKASAHWLRHSYGTYLVKSGCPIEKVKTLMGHSDISTTMIYVHIATNDLLDSAQGLSLQEED</sequence>
<dbReference type="Gene3D" id="1.10.443.10">
    <property type="entry name" value="Intergrase catalytic core"/>
    <property type="match status" value="1"/>
</dbReference>
<evidence type="ECO:0000313" key="8">
    <source>
        <dbReference type="EMBL" id="KRG21088.1"/>
    </source>
</evidence>
<dbReference type="PANTHER" id="PTHR30349:SF41">
    <property type="entry name" value="INTEGRASE_RECOMBINASE PROTEIN MJ0367-RELATED"/>
    <property type="match status" value="1"/>
</dbReference>